<feature type="chain" id="PRO_5020245728" evidence="5">
    <location>
        <begin position="20"/>
        <end position="406"/>
    </location>
</feature>
<keyword evidence="3" id="KW-0998">Cell outer membrane</keyword>
<feature type="signal peptide" evidence="5">
    <location>
        <begin position="1"/>
        <end position="19"/>
    </location>
</feature>
<dbReference type="OrthoDB" id="1522982at2"/>
<keyword evidence="5" id="KW-0732">Signal</keyword>
<dbReference type="Pfam" id="PF00691">
    <property type="entry name" value="OmpA"/>
    <property type="match status" value="1"/>
</dbReference>
<name>A0A4R5CHH7_9FLAO</name>
<evidence type="ECO:0000256" key="2">
    <source>
        <dbReference type="ARBA" id="ARBA00023136"/>
    </source>
</evidence>
<sequence length="406" mass="45449">MKKLIIILVFAIVCISVNAQNDKKETTDNDYNKWSIELAAGGNKPQRPYTSINYYTSTPSPYVIDLGIRYMLNNKFGIKADFGYNSFKPNTDSFDFNTQYYRFDIQGVANLGRIMNFESWTNTFGLLGHTGFGVGRLEDKNSTLNENMGNYIAGVTAQIKLSNRFALTGDFTTIVNYSQDVAFDAQSNINPKEFNGVLYNGTIGITYYIGKNEKHADWVVLKDKDVLSLEGEIAELKAMNVDSDKDGVLDFLDLEPNTAPGKVVDTKGRTIKEKINTESVKTLDSATLDSETIKKLVNEGYICAFFDFDKSTPTEESKFSVSFLLTYLKNNPSATVDIIGHADEIGSTAYNIKLSEKRAIYIKNILLNLNVAESRLNIVAAGEESTIDQKTEYARKLVRKVTYKLK</sequence>
<dbReference type="Proteomes" id="UP000295479">
    <property type="component" value="Unassembled WGS sequence"/>
</dbReference>
<dbReference type="InterPro" id="IPR036737">
    <property type="entry name" value="OmpA-like_sf"/>
</dbReference>
<dbReference type="InterPro" id="IPR006665">
    <property type="entry name" value="OmpA-like"/>
</dbReference>
<organism evidence="7 8">
    <name type="scientific">Flavobacterium cellulosilyticum</name>
    <dbReference type="NCBI Taxonomy" id="2541731"/>
    <lineage>
        <taxon>Bacteria</taxon>
        <taxon>Pseudomonadati</taxon>
        <taxon>Bacteroidota</taxon>
        <taxon>Flavobacteriia</taxon>
        <taxon>Flavobacteriales</taxon>
        <taxon>Flavobacteriaceae</taxon>
        <taxon>Flavobacterium</taxon>
    </lineage>
</organism>
<protein>
    <submittedName>
        <fullName evidence="7">OmpA family protein</fullName>
    </submittedName>
</protein>
<proteinExistence type="predicted"/>
<feature type="domain" description="OmpA-like" evidence="6">
    <location>
        <begin position="293"/>
        <end position="406"/>
    </location>
</feature>
<dbReference type="GO" id="GO:0009279">
    <property type="term" value="C:cell outer membrane"/>
    <property type="evidence" value="ECO:0007669"/>
    <property type="project" value="UniProtKB-SubCell"/>
</dbReference>
<dbReference type="SUPFAM" id="SSF103088">
    <property type="entry name" value="OmpA-like"/>
    <property type="match status" value="1"/>
</dbReference>
<comment type="caution">
    <text evidence="7">The sequence shown here is derived from an EMBL/GenBank/DDBJ whole genome shotgun (WGS) entry which is preliminary data.</text>
</comment>
<dbReference type="GO" id="GO:0005509">
    <property type="term" value="F:calcium ion binding"/>
    <property type="evidence" value="ECO:0007669"/>
    <property type="project" value="InterPro"/>
</dbReference>
<dbReference type="InterPro" id="IPR028974">
    <property type="entry name" value="TSP_type-3_rpt"/>
</dbReference>
<evidence type="ECO:0000256" key="4">
    <source>
        <dbReference type="PROSITE-ProRule" id="PRU00473"/>
    </source>
</evidence>
<evidence type="ECO:0000313" key="8">
    <source>
        <dbReference type="Proteomes" id="UP000295479"/>
    </source>
</evidence>
<dbReference type="PANTHER" id="PTHR30329">
    <property type="entry name" value="STATOR ELEMENT OF FLAGELLAR MOTOR COMPLEX"/>
    <property type="match status" value="1"/>
</dbReference>
<dbReference type="PANTHER" id="PTHR30329:SF21">
    <property type="entry name" value="LIPOPROTEIN YIAD-RELATED"/>
    <property type="match status" value="1"/>
</dbReference>
<evidence type="ECO:0000313" key="7">
    <source>
        <dbReference type="EMBL" id="TDD99591.1"/>
    </source>
</evidence>
<evidence type="ECO:0000256" key="3">
    <source>
        <dbReference type="ARBA" id="ARBA00023237"/>
    </source>
</evidence>
<gene>
    <name evidence="7" type="ORF">E0F76_02370</name>
</gene>
<dbReference type="PRINTS" id="PR01021">
    <property type="entry name" value="OMPADOMAIN"/>
</dbReference>
<dbReference type="RefSeq" id="WP_132000876.1">
    <property type="nucleotide sequence ID" value="NZ_SMFK01000001.1"/>
</dbReference>
<dbReference type="InterPro" id="IPR006664">
    <property type="entry name" value="OMP_bac"/>
</dbReference>
<reference evidence="7 8" key="1">
    <citation type="submission" date="2019-03" db="EMBL/GenBank/DDBJ databases">
        <title>Flavobacterium AR-3-4 sp. nov. isolated from arctic soil.</title>
        <authorList>
            <person name="Chaudhary D.K."/>
        </authorList>
    </citation>
    <scope>NUCLEOTIDE SEQUENCE [LARGE SCALE GENOMIC DNA]</scope>
    <source>
        <strain evidence="7 8">AR-3-4</strain>
    </source>
</reference>
<evidence type="ECO:0000256" key="1">
    <source>
        <dbReference type="ARBA" id="ARBA00004442"/>
    </source>
</evidence>
<comment type="subcellular location">
    <subcellularLocation>
        <location evidence="1">Cell outer membrane</location>
    </subcellularLocation>
</comment>
<dbReference type="CDD" id="cd07185">
    <property type="entry name" value="OmpA_C-like"/>
    <property type="match status" value="1"/>
</dbReference>
<evidence type="ECO:0000259" key="6">
    <source>
        <dbReference type="PROSITE" id="PS51123"/>
    </source>
</evidence>
<dbReference type="PROSITE" id="PS51123">
    <property type="entry name" value="OMPA_2"/>
    <property type="match status" value="1"/>
</dbReference>
<keyword evidence="8" id="KW-1185">Reference proteome</keyword>
<dbReference type="SUPFAM" id="SSF103647">
    <property type="entry name" value="TSP type-3 repeat"/>
    <property type="match status" value="1"/>
</dbReference>
<accession>A0A4R5CHH7</accession>
<dbReference type="AlphaFoldDB" id="A0A4R5CHH7"/>
<dbReference type="EMBL" id="SMFK01000001">
    <property type="protein sequence ID" value="TDD99591.1"/>
    <property type="molecule type" value="Genomic_DNA"/>
</dbReference>
<keyword evidence="2 4" id="KW-0472">Membrane</keyword>
<dbReference type="Gene3D" id="3.30.1330.60">
    <property type="entry name" value="OmpA-like domain"/>
    <property type="match status" value="1"/>
</dbReference>
<evidence type="ECO:0000256" key="5">
    <source>
        <dbReference type="SAM" id="SignalP"/>
    </source>
</evidence>
<dbReference type="InterPro" id="IPR050330">
    <property type="entry name" value="Bact_OuterMem_StrucFunc"/>
</dbReference>